<feature type="domain" description="TGF-beta propeptide" evidence="3">
    <location>
        <begin position="157"/>
        <end position="255"/>
    </location>
</feature>
<gene>
    <name evidence="4" type="ORF">Dbus_chr2Rg366</name>
</gene>
<dbReference type="OMA" id="FMEGVQS"/>
<evidence type="ECO:0000259" key="3">
    <source>
        <dbReference type="Pfam" id="PF00688"/>
    </source>
</evidence>
<feature type="region of interest" description="Disordered" evidence="1">
    <location>
        <begin position="363"/>
        <end position="418"/>
    </location>
</feature>
<dbReference type="OrthoDB" id="6287506at2759"/>
<organism evidence="4 5">
    <name type="scientific">Drosophila busckii</name>
    <name type="common">Fruit fly</name>
    <dbReference type="NCBI Taxonomy" id="30019"/>
    <lineage>
        <taxon>Eukaryota</taxon>
        <taxon>Metazoa</taxon>
        <taxon>Ecdysozoa</taxon>
        <taxon>Arthropoda</taxon>
        <taxon>Hexapoda</taxon>
        <taxon>Insecta</taxon>
        <taxon>Pterygota</taxon>
        <taxon>Neoptera</taxon>
        <taxon>Endopterygota</taxon>
        <taxon>Diptera</taxon>
        <taxon>Brachycera</taxon>
        <taxon>Muscomorpha</taxon>
        <taxon>Ephydroidea</taxon>
        <taxon>Drosophilidae</taxon>
        <taxon>Drosophila</taxon>
    </lineage>
</organism>
<dbReference type="InterPro" id="IPR001111">
    <property type="entry name" value="TGF-b_propeptide"/>
</dbReference>
<keyword evidence="5" id="KW-1185">Reference proteome</keyword>
<protein>
    <submittedName>
        <fullName evidence="4">Ana</fullName>
    </submittedName>
</protein>
<feature type="signal peptide" evidence="2">
    <location>
        <begin position="1"/>
        <end position="29"/>
    </location>
</feature>
<keyword evidence="2" id="KW-0732">Signal</keyword>
<accession>A0A0M4ETF2</accession>
<dbReference type="EMBL" id="CP012524">
    <property type="protein sequence ID" value="ALC40787.1"/>
    <property type="molecule type" value="Genomic_DNA"/>
</dbReference>
<name>A0A0M4ETF2_DROBS</name>
<feature type="compositionally biased region" description="Low complexity" evidence="1">
    <location>
        <begin position="372"/>
        <end position="383"/>
    </location>
</feature>
<evidence type="ECO:0000256" key="2">
    <source>
        <dbReference type="SAM" id="SignalP"/>
    </source>
</evidence>
<evidence type="ECO:0000313" key="5">
    <source>
        <dbReference type="Proteomes" id="UP000494163"/>
    </source>
</evidence>
<reference evidence="4 5" key="1">
    <citation type="submission" date="2015-08" db="EMBL/GenBank/DDBJ databases">
        <title>Ancestral chromatin configuration constrains chromatin evolution on differentiating sex chromosomes in Drosophila.</title>
        <authorList>
            <person name="Zhou Q."/>
            <person name="Bachtrog D."/>
        </authorList>
    </citation>
    <scope>NUCLEOTIDE SEQUENCE [LARGE SCALE GENOMIC DNA]</scope>
    <source>
        <tissue evidence="4">Whole larvae</tissue>
    </source>
</reference>
<feature type="compositionally biased region" description="Basic residues" evidence="1">
    <location>
        <begin position="386"/>
        <end position="418"/>
    </location>
</feature>
<sequence>MLSAVSLEGCGRRCLLLLLCMQLLMSCSAGRINRSAFMDGDIHSEVIDPNNRTILDRFNLTEAQLLRIRNETSLADKNRTNQAVDNHFQRLHHWRAHEVQENVRNAIRHNTNAFVGDEPVHGIAGYPMCNGETSIHNWQQSKNLTLQFAKSVFEQHAQGSRIESALLRLYKINPNAPAAMEQQPTATSTPLCNEATLESQIRITVSIVHQQKRKRKSERKKRICNTMMVNSSTVGWVAIDVRCALNFWTQQQPQQQQQQQQQAAAAGVHAPTVVGLLMVELHDDEDNQLLPGQHFMPPTCEEAVPPVPWTIPGSEALVLSLENKTMPKYVILPIPRLDVVSRGNGRLALSNFEDTNVVLQSSTTANSPTIDNNLELSENNSNNNKEHHHHHSNQYHHHHHENHHNHQKHHRRHVRVEE</sequence>
<evidence type="ECO:0000313" key="4">
    <source>
        <dbReference type="EMBL" id="ALC40787.1"/>
    </source>
</evidence>
<evidence type="ECO:0000256" key="1">
    <source>
        <dbReference type="SAM" id="MobiDB-lite"/>
    </source>
</evidence>
<dbReference type="Proteomes" id="UP000494163">
    <property type="component" value="Chromosome 2R"/>
</dbReference>
<dbReference type="AlphaFoldDB" id="A0A0M4ETF2"/>
<proteinExistence type="predicted"/>
<dbReference type="Gene3D" id="2.60.120.970">
    <property type="match status" value="1"/>
</dbReference>
<dbReference type="Pfam" id="PF00688">
    <property type="entry name" value="TGFb_propeptide"/>
    <property type="match status" value="1"/>
</dbReference>
<feature type="chain" id="PRO_5005793692" evidence="2">
    <location>
        <begin position="30"/>
        <end position="418"/>
    </location>
</feature>